<dbReference type="EMBL" id="BAABJP010000051">
    <property type="protein sequence ID" value="GAA5172025.1"/>
    <property type="molecule type" value="Genomic_DNA"/>
</dbReference>
<dbReference type="RefSeq" id="WP_221498746.1">
    <property type="nucleotide sequence ID" value="NZ_BAABJP010000051.1"/>
</dbReference>
<keyword evidence="2" id="KW-1185">Reference proteome</keyword>
<protein>
    <submittedName>
        <fullName evidence="1">Uncharacterized protein</fullName>
    </submittedName>
</protein>
<evidence type="ECO:0000313" key="1">
    <source>
        <dbReference type="EMBL" id="GAA5172025.1"/>
    </source>
</evidence>
<reference evidence="2" key="1">
    <citation type="journal article" date="2019" name="Int. J. Syst. Evol. Microbiol.">
        <title>The Global Catalogue of Microorganisms (GCM) 10K type strain sequencing project: providing services to taxonomists for standard genome sequencing and annotation.</title>
        <authorList>
            <consortium name="The Broad Institute Genomics Platform"/>
            <consortium name="The Broad Institute Genome Sequencing Center for Infectious Disease"/>
            <person name="Wu L."/>
            <person name="Ma J."/>
        </authorList>
    </citation>
    <scope>NUCLEOTIDE SEQUENCE [LARGE SCALE GENOMIC DNA]</scope>
    <source>
        <strain evidence="2">JCM 18303</strain>
    </source>
</reference>
<gene>
    <name evidence="1" type="ORF">GCM10023321_71320</name>
</gene>
<evidence type="ECO:0000313" key="2">
    <source>
        <dbReference type="Proteomes" id="UP001428817"/>
    </source>
</evidence>
<dbReference type="Proteomes" id="UP001428817">
    <property type="component" value="Unassembled WGS sequence"/>
</dbReference>
<proteinExistence type="predicted"/>
<comment type="caution">
    <text evidence="1">The sequence shown here is derived from an EMBL/GenBank/DDBJ whole genome shotgun (WGS) entry which is preliminary data.</text>
</comment>
<organism evidence="1 2">
    <name type="scientific">Pseudonocardia eucalypti</name>
    <dbReference type="NCBI Taxonomy" id="648755"/>
    <lineage>
        <taxon>Bacteria</taxon>
        <taxon>Bacillati</taxon>
        <taxon>Actinomycetota</taxon>
        <taxon>Actinomycetes</taxon>
        <taxon>Pseudonocardiales</taxon>
        <taxon>Pseudonocardiaceae</taxon>
        <taxon>Pseudonocardia</taxon>
    </lineage>
</organism>
<sequence length="40" mass="4334">MNLESTHPSPAAPGLSLRKPADLLAAIPYLLGFWLSRTNN</sequence>
<name>A0ABP9R6P5_9PSEU</name>
<accession>A0ABP9R6P5</accession>